<reference evidence="1" key="1">
    <citation type="submission" date="2019-03" db="EMBL/GenBank/DDBJ databases">
        <title>Single cell metagenomics reveals metabolic interactions within the superorganism composed of flagellate Streblomastix strix and complex community of Bacteroidetes bacteria on its surface.</title>
        <authorList>
            <person name="Treitli S.C."/>
            <person name="Kolisko M."/>
            <person name="Husnik F."/>
            <person name="Keeling P."/>
            <person name="Hampl V."/>
        </authorList>
    </citation>
    <scope>NUCLEOTIDE SEQUENCE</scope>
    <source>
        <strain evidence="1">STM</strain>
    </source>
</reference>
<proteinExistence type="predicted"/>
<accession>A0A5J4RWB7</accession>
<name>A0A5J4RWB7_9ZZZZ</name>
<dbReference type="AlphaFoldDB" id="A0A5J4RWB7"/>
<evidence type="ECO:0000313" key="1">
    <source>
        <dbReference type="EMBL" id="KAA6337878.1"/>
    </source>
</evidence>
<dbReference type="EMBL" id="SNRY01000663">
    <property type="protein sequence ID" value="KAA6337878.1"/>
    <property type="molecule type" value="Genomic_DNA"/>
</dbReference>
<organism evidence="1">
    <name type="scientific">termite gut metagenome</name>
    <dbReference type="NCBI Taxonomy" id="433724"/>
    <lineage>
        <taxon>unclassified sequences</taxon>
        <taxon>metagenomes</taxon>
        <taxon>organismal metagenomes</taxon>
    </lineage>
</organism>
<sequence length="44" mass="5394">MKFFNKVFVNLIFFVYICHDKNQVVSETYLSYYCLLPKLFNNIH</sequence>
<gene>
    <name evidence="1" type="ORF">EZS27_014068</name>
</gene>
<comment type="caution">
    <text evidence="1">The sequence shown here is derived from an EMBL/GenBank/DDBJ whole genome shotgun (WGS) entry which is preliminary data.</text>
</comment>
<protein>
    <submittedName>
        <fullName evidence="1">Uncharacterized protein</fullName>
    </submittedName>
</protein>